<dbReference type="EC" id="3.1.26.4" evidence="2"/>
<dbReference type="GO" id="GO:0015074">
    <property type="term" value="P:DNA integration"/>
    <property type="evidence" value="ECO:0007669"/>
    <property type="project" value="InterPro"/>
</dbReference>
<comment type="caution">
    <text evidence="6">The sequence shown here is derived from an EMBL/GenBank/DDBJ whole genome shotgun (WGS) entry which is preliminary data.</text>
</comment>
<dbReference type="Gene3D" id="3.30.70.270">
    <property type="match status" value="2"/>
</dbReference>
<feature type="region of interest" description="Disordered" evidence="3">
    <location>
        <begin position="1"/>
        <end position="141"/>
    </location>
</feature>
<protein>
    <recommendedName>
        <fullName evidence="2">ribonuclease H</fullName>
        <ecNumber evidence="2">3.1.26.4</ecNumber>
    </recommendedName>
</protein>
<dbReference type="InterPro" id="IPR043502">
    <property type="entry name" value="DNA/RNA_pol_sf"/>
</dbReference>
<dbReference type="InterPro" id="IPR036397">
    <property type="entry name" value="RNaseH_sf"/>
</dbReference>
<evidence type="ECO:0000259" key="4">
    <source>
        <dbReference type="PROSITE" id="PS50878"/>
    </source>
</evidence>
<dbReference type="PROSITE" id="PS50878">
    <property type="entry name" value="RT_POL"/>
    <property type="match status" value="1"/>
</dbReference>
<keyword evidence="7" id="KW-1185">Reference proteome</keyword>
<dbReference type="InterPro" id="IPR000477">
    <property type="entry name" value="RT_dom"/>
</dbReference>
<dbReference type="PROSITE" id="PS50994">
    <property type="entry name" value="INTEGRASE"/>
    <property type="match status" value="1"/>
</dbReference>
<dbReference type="GO" id="GO:0004523">
    <property type="term" value="F:RNA-DNA hybrid ribonuclease activity"/>
    <property type="evidence" value="ECO:0007669"/>
    <property type="project" value="UniProtKB-EC"/>
</dbReference>
<feature type="compositionally biased region" description="Basic and acidic residues" evidence="3">
    <location>
        <begin position="100"/>
        <end position="109"/>
    </location>
</feature>
<evidence type="ECO:0000313" key="7">
    <source>
        <dbReference type="Proteomes" id="UP001488805"/>
    </source>
</evidence>
<organism evidence="6 7">
    <name type="scientific">Zoarces viviparus</name>
    <name type="common">Viviparous eelpout</name>
    <name type="synonym">Blennius viviparus</name>
    <dbReference type="NCBI Taxonomy" id="48416"/>
    <lineage>
        <taxon>Eukaryota</taxon>
        <taxon>Metazoa</taxon>
        <taxon>Chordata</taxon>
        <taxon>Craniata</taxon>
        <taxon>Vertebrata</taxon>
        <taxon>Euteleostomi</taxon>
        <taxon>Actinopterygii</taxon>
        <taxon>Neopterygii</taxon>
        <taxon>Teleostei</taxon>
        <taxon>Neoteleostei</taxon>
        <taxon>Acanthomorphata</taxon>
        <taxon>Eupercaria</taxon>
        <taxon>Perciformes</taxon>
        <taxon>Cottioidei</taxon>
        <taxon>Zoarcales</taxon>
        <taxon>Zoarcidae</taxon>
        <taxon>Zoarcinae</taxon>
        <taxon>Zoarces</taxon>
    </lineage>
</organism>
<dbReference type="SUPFAM" id="SSF53098">
    <property type="entry name" value="Ribonuclease H-like"/>
    <property type="match status" value="1"/>
</dbReference>
<evidence type="ECO:0000256" key="2">
    <source>
        <dbReference type="ARBA" id="ARBA00012180"/>
    </source>
</evidence>
<comment type="similarity">
    <text evidence="1">Belongs to the beta type-B retroviral polymerase family. HERV class-II K(HML-2) pol subfamily.</text>
</comment>
<dbReference type="PANTHER" id="PTHR33064">
    <property type="entry name" value="POL PROTEIN"/>
    <property type="match status" value="1"/>
</dbReference>
<dbReference type="SUPFAM" id="SSF56672">
    <property type="entry name" value="DNA/RNA polymerases"/>
    <property type="match status" value="1"/>
</dbReference>
<evidence type="ECO:0000256" key="3">
    <source>
        <dbReference type="SAM" id="MobiDB-lite"/>
    </source>
</evidence>
<dbReference type="Gene3D" id="3.30.420.10">
    <property type="entry name" value="Ribonuclease H-like superfamily/Ribonuclease H"/>
    <property type="match status" value="1"/>
</dbReference>
<dbReference type="Pfam" id="PF00665">
    <property type="entry name" value="rve"/>
    <property type="match status" value="1"/>
</dbReference>
<evidence type="ECO:0000259" key="5">
    <source>
        <dbReference type="PROSITE" id="PS50994"/>
    </source>
</evidence>
<sequence>MEETTVGPAPEAGYGDMHTGPSRGVQRAPYRQVAEWRRKIQDPSPSGVSGVRPKTPARSPRESHPETPPPEPEGDGESDHRAENEDSEGTDGEQSLTSADYKEPDEVKDLTVGSQKGNKKPVPLHSVSSTSQKIARDAGYGPMVTNDGRKAYAPEVAYTFAKETEEAEKEEPRAKGWYKAVDIPGVTGQKVQESDLSPKGKVELKDILSKASVARFKNDCGDLGVKYTHTIQGGVHPPVRQYPLNPGAIEEMGLIIKELSILGVIREEPNPITNSPILAVKEPESSGGGWMPVINFKALNRRTLANQASLINPQGTLKTLRLKKYKSCINLANAFFSLRLAKASQGKTAFTHKGKAYVWERLPLGYKNSSKCFQSAVMDILDGLEATIYIGDVFIADDMEKQHLGRLKRVIERLTAAGLKLNLTKCQFGQHQVNYLGFQVSTGLELSDEYRKKVERIKPPASLYELRKVLGLCNYVRDHVPSYQRYARPLYARLKKKEPEEARQLWEWTATDQSNLETLKTAIKGALRLEPRSLTAKLVAEVSCNKDDAVVRVSNEDGGIVSLWSYTLSLVEKKYPAEEKELAILARYWSALKDLAQGQGIKVLTQSQVHWFLKKATVKSSKATKARWRQWEDILLDPDLNIGPAQPISNKLTKPDMTQAAEPKGRIVPEESVTQVVQAVHEALGHAGTGPTSKELQKQRLWIPELEIRRLLKDCELCGQYNTGPRGQRVDGLAIKSTVPWRSLCMDVAGPMGVIGEKGEKYLLVLVDSMSGYVTTRAVRKANGNSVVSMLDQVCSSLGVPRELRTNNSTHFCNAKVDQWCQQYGVMRMYSPPYTPQANEVVKCTIGLVKNWIGKNGNTREWSTKTLDIGVALNDRCRSDRPSPSEELNHRPFKSQ</sequence>
<accession>A0AAW1FLG0</accession>
<dbReference type="GO" id="GO:0003676">
    <property type="term" value="F:nucleic acid binding"/>
    <property type="evidence" value="ECO:0007669"/>
    <property type="project" value="InterPro"/>
</dbReference>
<feature type="domain" description="Integrase catalytic" evidence="5">
    <location>
        <begin position="736"/>
        <end position="896"/>
    </location>
</feature>
<dbReference type="InterPro" id="IPR051320">
    <property type="entry name" value="Viral_Replic_Matur_Polypro"/>
</dbReference>
<dbReference type="InterPro" id="IPR043128">
    <property type="entry name" value="Rev_trsase/Diguanyl_cyclase"/>
</dbReference>
<dbReference type="PANTHER" id="PTHR33064:SF37">
    <property type="entry name" value="RIBONUCLEASE H"/>
    <property type="match status" value="1"/>
</dbReference>
<dbReference type="InterPro" id="IPR001584">
    <property type="entry name" value="Integrase_cat-core"/>
</dbReference>
<feature type="domain" description="Reverse transcriptase" evidence="4">
    <location>
        <begin position="261"/>
        <end position="440"/>
    </location>
</feature>
<dbReference type="Proteomes" id="UP001488805">
    <property type="component" value="Unassembled WGS sequence"/>
</dbReference>
<dbReference type="AlphaFoldDB" id="A0AAW1FLG0"/>
<dbReference type="InterPro" id="IPR012337">
    <property type="entry name" value="RNaseH-like_sf"/>
</dbReference>
<reference evidence="6 7" key="1">
    <citation type="journal article" date="2024" name="Genome Biol. Evol.">
        <title>Chromosome-level genome assembly of the viviparous eelpout Zoarces viviparus.</title>
        <authorList>
            <person name="Fuhrmann N."/>
            <person name="Brasseur M.V."/>
            <person name="Bakowski C.E."/>
            <person name="Podsiadlowski L."/>
            <person name="Prost S."/>
            <person name="Krehenwinkel H."/>
            <person name="Mayer C."/>
        </authorList>
    </citation>
    <scope>NUCLEOTIDE SEQUENCE [LARGE SCALE GENOMIC DNA]</scope>
    <source>
        <strain evidence="6">NO-MEL_2022_Ind0_liver</strain>
    </source>
</reference>
<name>A0AAW1FLG0_ZOAVI</name>
<evidence type="ECO:0000256" key="1">
    <source>
        <dbReference type="ARBA" id="ARBA00010879"/>
    </source>
</evidence>
<dbReference type="EMBL" id="JBCEZU010000056">
    <property type="protein sequence ID" value="KAK9535471.1"/>
    <property type="molecule type" value="Genomic_DNA"/>
</dbReference>
<dbReference type="Gene3D" id="3.10.10.10">
    <property type="entry name" value="HIV Type 1 Reverse Transcriptase, subunit A, domain 1"/>
    <property type="match status" value="1"/>
</dbReference>
<gene>
    <name evidence="6" type="ORF">VZT92_007850</name>
</gene>
<evidence type="ECO:0000313" key="6">
    <source>
        <dbReference type="EMBL" id="KAK9535471.1"/>
    </source>
</evidence>
<proteinExistence type="inferred from homology"/>
<dbReference type="Pfam" id="PF00078">
    <property type="entry name" value="RVT_1"/>
    <property type="match status" value="1"/>
</dbReference>